<dbReference type="SMART" id="SM00315">
    <property type="entry name" value="RGS"/>
    <property type="match status" value="1"/>
</dbReference>
<accession>A0ABR2W495</accession>
<feature type="transmembrane region" description="Helical" evidence="1">
    <location>
        <begin position="239"/>
        <end position="260"/>
    </location>
</feature>
<feature type="transmembrane region" description="Helical" evidence="1">
    <location>
        <begin position="137"/>
        <end position="159"/>
    </location>
</feature>
<dbReference type="Pfam" id="PF00615">
    <property type="entry name" value="RGS"/>
    <property type="match status" value="1"/>
</dbReference>
<feature type="transmembrane region" description="Helical" evidence="1">
    <location>
        <begin position="40"/>
        <end position="63"/>
    </location>
</feature>
<dbReference type="InterPro" id="IPR016137">
    <property type="entry name" value="RGS"/>
</dbReference>
<feature type="transmembrane region" description="Helical" evidence="1">
    <location>
        <begin position="171"/>
        <end position="195"/>
    </location>
</feature>
<reference evidence="3 4" key="1">
    <citation type="submission" date="2023-04" db="EMBL/GenBank/DDBJ databases">
        <title>Genome of Basidiobolus ranarum AG-B5.</title>
        <authorList>
            <person name="Stajich J.E."/>
            <person name="Carter-House D."/>
            <person name="Gryganskyi A."/>
        </authorList>
    </citation>
    <scope>NUCLEOTIDE SEQUENCE [LARGE SCALE GENOMIC DNA]</scope>
    <source>
        <strain evidence="3 4">AG-B5</strain>
    </source>
</reference>
<proteinExistence type="predicted"/>
<dbReference type="PANTHER" id="PTHR10845:SF192">
    <property type="entry name" value="DOUBLE HIT, ISOFORM B"/>
    <property type="match status" value="1"/>
</dbReference>
<feature type="domain" description="RGS" evidence="2">
    <location>
        <begin position="280"/>
        <end position="402"/>
    </location>
</feature>
<feature type="transmembrane region" description="Helical" evidence="1">
    <location>
        <begin position="6"/>
        <end position="28"/>
    </location>
</feature>
<keyword evidence="1" id="KW-1133">Transmembrane helix</keyword>
<dbReference type="CDD" id="cd07440">
    <property type="entry name" value="RGS"/>
    <property type="match status" value="1"/>
</dbReference>
<evidence type="ECO:0000256" key="1">
    <source>
        <dbReference type="SAM" id="Phobius"/>
    </source>
</evidence>
<name>A0ABR2W495_9FUNG</name>
<dbReference type="PROSITE" id="PS50132">
    <property type="entry name" value="RGS"/>
    <property type="match status" value="1"/>
</dbReference>
<organism evidence="3 4">
    <name type="scientific">Basidiobolus ranarum</name>
    <dbReference type="NCBI Taxonomy" id="34480"/>
    <lineage>
        <taxon>Eukaryota</taxon>
        <taxon>Fungi</taxon>
        <taxon>Fungi incertae sedis</taxon>
        <taxon>Zoopagomycota</taxon>
        <taxon>Entomophthoromycotina</taxon>
        <taxon>Basidiobolomycetes</taxon>
        <taxon>Basidiobolales</taxon>
        <taxon>Basidiobolaceae</taxon>
        <taxon>Basidiobolus</taxon>
    </lineage>
</organism>
<dbReference type="InterPro" id="IPR036305">
    <property type="entry name" value="RGS_sf"/>
</dbReference>
<keyword evidence="1" id="KW-0472">Membrane</keyword>
<dbReference type="InterPro" id="IPR044926">
    <property type="entry name" value="RGS_subdomain_2"/>
</dbReference>
<keyword evidence="4" id="KW-1185">Reference proteome</keyword>
<keyword evidence="1" id="KW-0812">Transmembrane</keyword>
<protein>
    <submittedName>
        <fullName evidence="3">Regulator of G-protein signaling</fullName>
    </submittedName>
</protein>
<dbReference type="Proteomes" id="UP001479436">
    <property type="component" value="Unassembled WGS sequence"/>
</dbReference>
<evidence type="ECO:0000313" key="3">
    <source>
        <dbReference type="EMBL" id="KAK9719618.1"/>
    </source>
</evidence>
<sequence>MTSGEIGLIVAVSIYDLFILITVGLLVYYRNDPYFTYRNVIITSTIGVTSAILLPVVVFIPFIPPWLFLYFINLLFPLLFICVTGKVIQLTFLYYSSQAKLSRSDDCACSENSQTSLAKSGANIFYRYQRYFNNQMWVTWCGVELTLYLILTSVILFTAPSLPTDFSSIRTIAFAPTFISYSFHILIQWPLFVWYLRFVDDAFHIRFGLLIVEMVELFSFVGLILRVTIDYIKHHWEVYAIYCAVRIILIHIAVIIVPLCRRPRTLQVTDSFHPAYDISSLLSIMKDPILYEDFKKFSLRVFAVENTLFYRKCMDLKANSRTSVITNQKEVRNIYDMFIRFNSELEVNITEDVHSEITLALTKPHSDGYPMDIFDRAMNQVLDIIYHDIFPRYLAYKNYLHV</sequence>
<feature type="transmembrane region" description="Helical" evidence="1">
    <location>
        <begin position="69"/>
        <end position="95"/>
    </location>
</feature>
<dbReference type="Gene3D" id="1.10.167.10">
    <property type="entry name" value="Regulator of G-protein Signalling 4, domain 2"/>
    <property type="match status" value="1"/>
</dbReference>
<comment type="caution">
    <text evidence="3">The sequence shown here is derived from an EMBL/GenBank/DDBJ whole genome shotgun (WGS) entry which is preliminary data.</text>
</comment>
<evidence type="ECO:0000259" key="2">
    <source>
        <dbReference type="PROSITE" id="PS50132"/>
    </source>
</evidence>
<evidence type="ECO:0000313" key="4">
    <source>
        <dbReference type="Proteomes" id="UP001479436"/>
    </source>
</evidence>
<dbReference type="EMBL" id="JASJQH010007042">
    <property type="protein sequence ID" value="KAK9719618.1"/>
    <property type="molecule type" value="Genomic_DNA"/>
</dbReference>
<feature type="transmembrane region" description="Helical" evidence="1">
    <location>
        <begin position="207"/>
        <end position="227"/>
    </location>
</feature>
<dbReference type="PRINTS" id="PR01301">
    <property type="entry name" value="RGSPROTEIN"/>
</dbReference>
<dbReference type="PANTHER" id="PTHR10845">
    <property type="entry name" value="REGULATOR OF G PROTEIN SIGNALING"/>
    <property type="match status" value="1"/>
</dbReference>
<gene>
    <name evidence="3" type="primary">rgs-4_1</name>
    <name evidence="3" type="ORF">K7432_004684</name>
</gene>
<dbReference type="SUPFAM" id="SSF48097">
    <property type="entry name" value="Regulator of G-protein signaling, RGS"/>
    <property type="match status" value="1"/>
</dbReference>